<reference evidence="1 2" key="1">
    <citation type="journal article" date="2016" name="Nat. Commun.">
        <title>Extremotolerant tardigrade genome and improved radiotolerance of human cultured cells by tardigrade-unique protein.</title>
        <authorList>
            <person name="Hashimoto T."/>
            <person name="Horikawa D.D."/>
            <person name="Saito Y."/>
            <person name="Kuwahara H."/>
            <person name="Kozuka-Hata H."/>
            <person name="Shin-I T."/>
            <person name="Minakuchi Y."/>
            <person name="Ohishi K."/>
            <person name="Motoyama A."/>
            <person name="Aizu T."/>
            <person name="Enomoto A."/>
            <person name="Kondo K."/>
            <person name="Tanaka S."/>
            <person name="Hara Y."/>
            <person name="Koshikawa S."/>
            <person name="Sagara H."/>
            <person name="Miura T."/>
            <person name="Yokobori S."/>
            <person name="Miyagawa K."/>
            <person name="Suzuki Y."/>
            <person name="Kubo T."/>
            <person name="Oyama M."/>
            <person name="Kohara Y."/>
            <person name="Fujiyama A."/>
            <person name="Arakawa K."/>
            <person name="Katayama T."/>
            <person name="Toyoda A."/>
            <person name="Kunieda T."/>
        </authorList>
    </citation>
    <scope>NUCLEOTIDE SEQUENCE [LARGE SCALE GENOMIC DNA]</scope>
    <source>
        <strain evidence="1 2">YOKOZUNA-1</strain>
    </source>
</reference>
<keyword evidence="2" id="KW-1185">Reference proteome</keyword>
<dbReference type="AlphaFoldDB" id="A0A1D1W6G9"/>
<dbReference type="EMBL" id="BDGG01000020">
    <property type="protein sequence ID" value="GAV09027.1"/>
    <property type="molecule type" value="Genomic_DNA"/>
</dbReference>
<protein>
    <submittedName>
        <fullName evidence="1">Uncharacterized protein</fullName>
    </submittedName>
</protein>
<gene>
    <name evidence="1" type="primary">RvY_18631-1</name>
    <name evidence="1" type="synonym">RvY_18631.1</name>
    <name evidence="1" type="ORF">RvY_18631</name>
</gene>
<proteinExistence type="predicted"/>
<sequence length="78" mass="8757">MTYFRRIVSRQLPADTARPNFIKDHLLNSYSRPLDMASFKLLTASQVSKQLSMDDAVRAVKEGGITMYAAAKQHVADL</sequence>
<dbReference type="Proteomes" id="UP000186922">
    <property type="component" value="Unassembled WGS sequence"/>
</dbReference>
<accession>A0A1D1W6G9</accession>
<comment type="caution">
    <text evidence="1">The sequence shown here is derived from an EMBL/GenBank/DDBJ whole genome shotgun (WGS) entry which is preliminary data.</text>
</comment>
<name>A0A1D1W6G9_RAMVA</name>
<evidence type="ECO:0000313" key="1">
    <source>
        <dbReference type="EMBL" id="GAV09027.1"/>
    </source>
</evidence>
<evidence type="ECO:0000313" key="2">
    <source>
        <dbReference type="Proteomes" id="UP000186922"/>
    </source>
</evidence>
<organism evidence="1 2">
    <name type="scientific">Ramazzottius varieornatus</name>
    <name type="common">Water bear</name>
    <name type="synonym">Tardigrade</name>
    <dbReference type="NCBI Taxonomy" id="947166"/>
    <lineage>
        <taxon>Eukaryota</taxon>
        <taxon>Metazoa</taxon>
        <taxon>Ecdysozoa</taxon>
        <taxon>Tardigrada</taxon>
        <taxon>Eutardigrada</taxon>
        <taxon>Parachela</taxon>
        <taxon>Hypsibioidea</taxon>
        <taxon>Ramazzottiidae</taxon>
        <taxon>Ramazzottius</taxon>
    </lineage>
</organism>